<dbReference type="InterPro" id="IPR003593">
    <property type="entry name" value="AAA+_ATPase"/>
</dbReference>
<evidence type="ECO:0000256" key="4">
    <source>
        <dbReference type="ARBA" id="ARBA00022741"/>
    </source>
</evidence>
<proteinExistence type="predicted"/>
<dbReference type="PROSITE" id="PS50206">
    <property type="entry name" value="RHODANESE_3"/>
    <property type="match status" value="1"/>
</dbReference>
<evidence type="ECO:0000256" key="6">
    <source>
        <dbReference type="ARBA" id="ARBA00022927"/>
    </source>
</evidence>
<keyword evidence="11" id="KW-1185">Reference proteome</keyword>
<feature type="region of interest" description="Disordered" evidence="8">
    <location>
        <begin position="117"/>
        <end position="140"/>
    </location>
</feature>
<comment type="subcellular location">
    <subcellularLocation>
        <location evidence="1">Cytoplasm</location>
    </subcellularLocation>
</comment>
<keyword evidence="7" id="KW-1278">Translocase</keyword>
<dbReference type="Pfam" id="PF00006">
    <property type="entry name" value="ATP-synt_ab"/>
    <property type="match status" value="1"/>
</dbReference>
<organism evidence="10 11">
    <name type="scientific">Falsiroseomonas oleicola</name>
    <dbReference type="NCBI Taxonomy" id="2801474"/>
    <lineage>
        <taxon>Bacteria</taxon>
        <taxon>Pseudomonadati</taxon>
        <taxon>Pseudomonadota</taxon>
        <taxon>Alphaproteobacteria</taxon>
        <taxon>Acetobacterales</taxon>
        <taxon>Roseomonadaceae</taxon>
        <taxon>Falsiroseomonas</taxon>
    </lineage>
</organism>
<evidence type="ECO:0000256" key="7">
    <source>
        <dbReference type="ARBA" id="ARBA00022967"/>
    </source>
</evidence>
<keyword evidence="2" id="KW-0813">Transport</keyword>
<dbReference type="PANTHER" id="PTHR15184">
    <property type="entry name" value="ATP SYNTHASE"/>
    <property type="match status" value="1"/>
</dbReference>
<dbReference type="InterPro" id="IPR004100">
    <property type="entry name" value="ATPase_F1/V1/A1_a/bsu_N"/>
</dbReference>
<dbReference type="NCBIfam" id="TIGR01026">
    <property type="entry name" value="fliI_yscN"/>
    <property type="match status" value="1"/>
</dbReference>
<keyword evidence="5" id="KW-0067">ATP-binding</keyword>
<dbReference type="InterPro" id="IPR000194">
    <property type="entry name" value="ATPase_F1/V1/A1_a/bsu_nucl-bd"/>
</dbReference>
<dbReference type="InterPro" id="IPR040627">
    <property type="entry name" value="T3SS_ATPase_C"/>
</dbReference>
<dbReference type="Pfam" id="PF02874">
    <property type="entry name" value="ATP-synt_ab_N"/>
    <property type="match status" value="1"/>
</dbReference>
<evidence type="ECO:0000256" key="5">
    <source>
        <dbReference type="ARBA" id="ARBA00022840"/>
    </source>
</evidence>
<dbReference type="PANTHER" id="PTHR15184:SF9">
    <property type="entry name" value="SPI-1 TYPE 3 SECRETION SYSTEM ATPASE"/>
    <property type="match status" value="1"/>
</dbReference>
<feature type="domain" description="Rhodanese" evidence="9">
    <location>
        <begin position="220"/>
        <end position="273"/>
    </location>
</feature>
<keyword evidence="4" id="KW-0547">Nucleotide-binding</keyword>
<sequence length="445" mass="46848">MKSKEWWAAARALRQIPRHQRRGIVQAADLLAVDVAGIRPSLAIGERLGIQLRGSAEPSLAEVVSIGRSSARAVIFGETSNMAEGDEVVALESPGLRVGQGWLGRVVDPLGRPLDGKGPLLGGQHARPTRAAAPPAATRQRLGPPVGVGVRVLDAFCTMREGQRIGLFAASGIGKSTLLATMARAAAFDVVVLGLIGERGRELREFIEDDLGPEGLARSVVVCATSDAPAALRREAGYASLAVAERFRDAGHRVLLLLDSVTRFALACREIGLAAGEPPATRGYPPSVFRELPALLERAGPGGPGAGSITALMTVLVEGDDHDEPIADAVRGILDGHAVLERRIAEAGRYPAVEVLRSLSRSAPGCLTPDQAGLVRQARKILSLRDEVADLVRLGAYRAGTDASVDQALRMAPRIDAMLHQARGEVSTLEEAFARLAEALSDAPA</sequence>
<dbReference type="InterPro" id="IPR005714">
    <property type="entry name" value="ATPase_T3SS_FliI/YscN"/>
</dbReference>
<evidence type="ECO:0000259" key="9">
    <source>
        <dbReference type="PROSITE" id="PS50206"/>
    </source>
</evidence>
<reference evidence="10 11" key="1">
    <citation type="submission" date="2021-01" db="EMBL/GenBank/DDBJ databases">
        <title>Roseomonas sp. nov, a bacterium isolated from an oil production mixture in Yumen Oilfield.</title>
        <authorList>
            <person name="Wu D."/>
        </authorList>
    </citation>
    <scope>NUCLEOTIDE SEQUENCE [LARGE SCALE GENOMIC DNA]</scope>
    <source>
        <strain evidence="10 11">ROY-5-3</strain>
    </source>
</reference>
<protein>
    <submittedName>
        <fullName evidence="10">FliI/YscN family ATPase</fullName>
    </submittedName>
</protein>
<keyword evidence="6" id="KW-0653">Protein transport</keyword>
<accession>A0ABS6H1I6</accession>
<dbReference type="Proteomes" id="UP000689967">
    <property type="component" value="Unassembled WGS sequence"/>
</dbReference>
<dbReference type="Pfam" id="PF18269">
    <property type="entry name" value="T3SS_ATPase_C"/>
    <property type="match status" value="1"/>
</dbReference>
<evidence type="ECO:0000313" key="10">
    <source>
        <dbReference type="EMBL" id="MBU8542279.1"/>
    </source>
</evidence>
<dbReference type="SMART" id="SM00382">
    <property type="entry name" value="AAA"/>
    <property type="match status" value="1"/>
</dbReference>
<dbReference type="InterPro" id="IPR001763">
    <property type="entry name" value="Rhodanese-like_dom"/>
</dbReference>
<dbReference type="EMBL" id="JAERQM010000001">
    <property type="protein sequence ID" value="MBU8542279.1"/>
    <property type="molecule type" value="Genomic_DNA"/>
</dbReference>
<gene>
    <name evidence="10" type="ORF">JJQ90_01095</name>
</gene>
<feature type="compositionally biased region" description="Low complexity" evidence="8">
    <location>
        <begin position="129"/>
        <end position="140"/>
    </location>
</feature>
<evidence type="ECO:0000256" key="3">
    <source>
        <dbReference type="ARBA" id="ARBA00022490"/>
    </source>
</evidence>
<evidence type="ECO:0000256" key="8">
    <source>
        <dbReference type="SAM" id="MobiDB-lite"/>
    </source>
</evidence>
<name>A0ABS6H1I6_9PROT</name>
<evidence type="ECO:0000256" key="1">
    <source>
        <dbReference type="ARBA" id="ARBA00004496"/>
    </source>
</evidence>
<keyword evidence="3" id="KW-0963">Cytoplasm</keyword>
<dbReference type="InterPro" id="IPR050053">
    <property type="entry name" value="ATPase_alpha/beta_chains"/>
</dbReference>
<evidence type="ECO:0000313" key="11">
    <source>
        <dbReference type="Proteomes" id="UP000689967"/>
    </source>
</evidence>
<evidence type="ECO:0000256" key="2">
    <source>
        <dbReference type="ARBA" id="ARBA00022448"/>
    </source>
</evidence>
<comment type="caution">
    <text evidence="10">The sequence shown here is derived from an EMBL/GenBank/DDBJ whole genome shotgun (WGS) entry which is preliminary data.</text>
</comment>